<feature type="region of interest" description="Disordered" evidence="1">
    <location>
        <begin position="62"/>
        <end position="113"/>
    </location>
</feature>
<organism evidence="2 3">
    <name type="scientific">Myxococcus landrumensis</name>
    <dbReference type="NCBI Taxonomy" id="2813577"/>
    <lineage>
        <taxon>Bacteria</taxon>
        <taxon>Pseudomonadati</taxon>
        <taxon>Myxococcota</taxon>
        <taxon>Myxococcia</taxon>
        <taxon>Myxococcales</taxon>
        <taxon>Cystobacterineae</taxon>
        <taxon>Myxococcaceae</taxon>
        <taxon>Myxococcus</taxon>
    </lineage>
</organism>
<gene>
    <name evidence="2" type="ORF">JY572_34245</name>
</gene>
<dbReference type="EMBL" id="CP071091">
    <property type="protein sequence ID" value="QSQ13354.1"/>
    <property type="molecule type" value="Genomic_DNA"/>
</dbReference>
<name>A0ABX7N736_9BACT</name>
<protein>
    <submittedName>
        <fullName evidence="2">TIGR04551 family protein</fullName>
    </submittedName>
</protein>
<accession>A0ABX7N736</accession>
<reference evidence="2 3" key="1">
    <citation type="submission" date="2021-02" db="EMBL/GenBank/DDBJ databases">
        <title>De Novo genome assembly of isolated myxobacteria.</title>
        <authorList>
            <person name="Stevens D.C."/>
        </authorList>
    </citation>
    <scope>NUCLEOTIDE SEQUENCE [LARGE SCALE GENOMIC DNA]</scope>
    <source>
        <strain evidence="2 3">SCHIC003</strain>
    </source>
</reference>
<evidence type="ECO:0000313" key="3">
    <source>
        <dbReference type="Proteomes" id="UP000663090"/>
    </source>
</evidence>
<dbReference type="NCBIfam" id="TIGR04551">
    <property type="entry name" value="TIGR04551 family protein"/>
    <property type="match status" value="1"/>
</dbReference>
<feature type="compositionally biased region" description="Low complexity" evidence="1">
    <location>
        <begin position="75"/>
        <end position="109"/>
    </location>
</feature>
<keyword evidence="3" id="KW-1185">Reference proteome</keyword>
<proteinExistence type="predicted"/>
<evidence type="ECO:0000313" key="2">
    <source>
        <dbReference type="EMBL" id="QSQ13354.1"/>
    </source>
</evidence>
<evidence type="ECO:0000256" key="1">
    <source>
        <dbReference type="SAM" id="MobiDB-lite"/>
    </source>
</evidence>
<dbReference type="Proteomes" id="UP000663090">
    <property type="component" value="Chromosome"/>
</dbReference>
<feature type="region of interest" description="Disordered" evidence="1">
    <location>
        <begin position="19"/>
        <end position="39"/>
    </location>
</feature>
<dbReference type="InterPro" id="IPR030884">
    <property type="entry name" value="CHP04551"/>
</dbReference>
<sequence>MTPDVLALTARTRVPVGVDTPLSHGLNRPPFRPGRPERPWRSLPMSHVLLAALLVASSTAAAQAPAGSTPPPAPATESAPAPAPATSAESPAATPAQPAAAQPPATEGEAVTRDDLEATKQELRGEIRAEAAKQSLNGEEWSEEYPEEQRKLEIFSLDGYFRLRPTLFYKFDLGRPVGVPEIFPRSPRAGDRTQAFATMRLRLDPTFNVSEQVRVKLQVDGLDNMVMGSSPDTLYPGQQRNLFTIFSEDQESLGDTLSDSIKLRRAYGEVNTPVGILRFGRMGSQWGLGMLRNDGNCFDCDYGDTVDRIQFVTEPFAGWYITPMLDFNAEGTVDKKEAQGEPIDLTNADDAHSWVLAIARRDTDAQIRSKLENNQGVLQYGLHFAWRTQRYQDTLDANGNPSGFIPRDASLYIPDFWLRYEERNWRVEFELAAVLGKIGNRALIPGETSFNQSLDVTQFGGVAQGEVKFLDQKLSLNLELGFASGDKAPGFGNYPGRKNGPNSDRFYPERGDVEGPQYRCDSGGCSDKDIRNFRFNRDYRVDLILWRELIGGITDAFYVRPSAKYSVAPGIDLWGRIIYSQAIYSESTPSSLNKSLGLELNAGVDYASEDGFIAGVAYGILFPMSGLEAFNLDPQVDLQTPHTVRGWLGIKF</sequence>